<dbReference type="SUPFAM" id="SSF82866">
    <property type="entry name" value="Multidrug efflux transporter AcrB transmembrane domain"/>
    <property type="match status" value="2"/>
</dbReference>
<keyword evidence="2" id="KW-1003">Cell membrane</keyword>
<feature type="transmembrane region" description="Helical" evidence="6">
    <location>
        <begin position="640"/>
        <end position="661"/>
    </location>
</feature>
<feature type="transmembrane region" description="Helical" evidence="6">
    <location>
        <begin position="587"/>
        <end position="605"/>
    </location>
</feature>
<reference evidence="8 9" key="1">
    <citation type="submission" date="2019-02" db="EMBL/GenBank/DDBJ databases">
        <title>Deep-cultivation of Planctomycetes and their phenomic and genomic characterization uncovers novel biology.</title>
        <authorList>
            <person name="Wiegand S."/>
            <person name="Jogler M."/>
            <person name="Boedeker C."/>
            <person name="Pinto D."/>
            <person name="Vollmers J."/>
            <person name="Rivas-Marin E."/>
            <person name="Kohn T."/>
            <person name="Peeters S.H."/>
            <person name="Heuer A."/>
            <person name="Rast P."/>
            <person name="Oberbeckmann S."/>
            <person name="Bunk B."/>
            <person name="Jeske O."/>
            <person name="Meyerdierks A."/>
            <person name="Storesund J.E."/>
            <person name="Kallscheuer N."/>
            <person name="Luecker S."/>
            <person name="Lage O.M."/>
            <person name="Pohl T."/>
            <person name="Merkel B.J."/>
            <person name="Hornburger P."/>
            <person name="Mueller R.-W."/>
            <person name="Bruemmer F."/>
            <person name="Labrenz M."/>
            <person name="Spormann A.M."/>
            <person name="Op den Camp H."/>
            <person name="Overmann J."/>
            <person name="Amann R."/>
            <person name="Jetten M.S.M."/>
            <person name="Mascher T."/>
            <person name="Medema M.H."/>
            <person name="Devos D.P."/>
            <person name="Kaster A.-K."/>
            <person name="Ovreas L."/>
            <person name="Rohde M."/>
            <person name="Galperin M.Y."/>
            <person name="Jogler C."/>
        </authorList>
    </citation>
    <scope>NUCLEOTIDE SEQUENCE [LARGE SCALE GENOMIC DNA]</scope>
    <source>
        <strain evidence="8 9">I41</strain>
    </source>
</reference>
<evidence type="ECO:0000256" key="4">
    <source>
        <dbReference type="ARBA" id="ARBA00022989"/>
    </source>
</evidence>
<dbReference type="AlphaFoldDB" id="A0A517U5W7"/>
<feature type="domain" description="Membrane transport protein MMPL" evidence="7">
    <location>
        <begin position="80"/>
        <end position="365"/>
    </location>
</feature>
<protein>
    <submittedName>
        <fullName evidence="8">MMPL family protein</fullName>
    </submittedName>
</protein>
<accession>A0A517U5W7</accession>
<comment type="subcellular location">
    <subcellularLocation>
        <location evidence="1">Cell membrane</location>
        <topology evidence="1">Multi-pass membrane protein</topology>
    </subcellularLocation>
</comment>
<feature type="transmembrane region" description="Helical" evidence="6">
    <location>
        <begin position="292"/>
        <end position="312"/>
    </location>
</feature>
<sequence>MMGLPYRRWIKRMIRYRYWMLGFAAVLWVAAAFTGRGLRLDRSIESMFAPRDPILVPYHRMQRTFGEYEVVLAMYADDKLATDAGVARVKEVQERLKKLPGVAATVSLHDLPGGTKFDGPGLGTNYREVFAGFTHNKDLTAAGVICLIERPGEGKSTRRATLRGMRSIVADLPRGALVGEPVLIEEAFDMLEEDGRRLNTWCTLLVMLTILICFRSPIWLLLPVAVVQLTLALTDAALVLSGLELSMVSSMLGAIVTVVGVASVVHILVHYLDERRDGHGRRRALFNTIEELAAPVTVAILTDAAGFAALMVSKVGPVHDFGLMMAIGSLLVLPSCILLTPGMVWLSDFRQKPQAPSDDLALGRWLNWLLAWSSTHVRLLAGAAALVVAISAWGSTRLKHETDFTKNFRADSEINRAYSFVETEFGGAGVWDLMIPVTKEGAKRTSQPPALAGRHYVEFLKLQRQIKEQSPELTKAISLGDTLAAGIGGESVLGAASGRMLTLPMNMMRSQEAMRLFVDTLYQADPEDGRWWLHVLLRAPEQLGADEKALMIEQVQSTAQERFPDAEVTGYYVLLTRLIESVLADQWKAFIVATIVVLGMMIAAIRDLKLTAVTMFPNIFPSLILFGVMGLLGVKVNMGAAMIAAVSIGLSVDSSIHYTMFYQRLRREGLPCDVALAKSQNSVGRAAVYSTLALTVGFATLCVSDFVPTIYFGVLVSLSMIGGLIGNLLVLPVLIRLVDGRSAGAVIAS</sequence>
<dbReference type="RefSeq" id="WP_168207145.1">
    <property type="nucleotide sequence ID" value="NZ_CP036339.1"/>
</dbReference>
<feature type="transmembrane region" description="Helical" evidence="6">
    <location>
        <begin position="324"/>
        <end position="347"/>
    </location>
</feature>
<dbReference type="InterPro" id="IPR004869">
    <property type="entry name" value="MMPL_dom"/>
</dbReference>
<dbReference type="Pfam" id="PF03176">
    <property type="entry name" value="MMPL"/>
    <property type="match status" value="2"/>
</dbReference>
<feature type="transmembrane region" description="Helical" evidence="6">
    <location>
        <begin position="686"/>
        <end position="704"/>
    </location>
</feature>
<evidence type="ECO:0000259" key="7">
    <source>
        <dbReference type="Pfam" id="PF03176"/>
    </source>
</evidence>
<evidence type="ECO:0000256" key="3">
    <source>
        <dbReference type="ARBA" id="ARBA00022692"/>
    </source>
</evidence>
<evidence type="ECO:0000256" key="1">
    <source>
        <dbReference type="ARBA" id="ARBA00004651"/>
    </source>
</evidence>
<feature type="transmembrane region" description="Helical" evidence="6">
    <location>
        <begin position="198"/>
        <end position="214"/>
    </location>
</feature>
<dbReference type="Gene3D" id="1.20.1640.10">
    <property type="entry name" value="Multidrug efflux transporter AcrB transmembrane domain"/>
    <property type="match status" value="2"/>
</dbReference>
<feature type="transmembrane region" description="Helical" evidence="6">
    <location>
        <begin position="368"/>
        <end position="393"/>
    </location>
</feature>
<evidence type="ECO:0000256" key="5">
    <source>
        <dbReference type="ARBA" id="ARBA00023136"/>
    </source>
</evidence>
<dbReference type="InterPro" id="IPR050545">
    <property type="entry name" value="Mycobact_MmpL"/>
</dbReference>
<name>A0A517U5W7_9BACT</name>
<feature type="domain" description="Membrane transport protein MMPL" evidence="7">
    <location>
        <begin position="542"/>
        <end position="737"/>
    </location>
</feature>
<keyword evidence="4 6" id="KW-1133">Transmembrane helix</keyword>
<feature type="transmembrane region" description="Helical" evidence="6">
    <location>
        <begin position="219"/>
        <end position="240"/>
    </location>
</feature>
<dbReference type="GO" id="GO:0005886">
    <property type="term" value="C:plasma membrane"/>
    <property type="evidence" value="ECO:0007669"/>
    <property type="project" value="UniProtKB-SubCell"/>
</dbReference>
<dbReference type="Proteomes" id="UP000317909">
    <property type="component" value="Chromosome"/>
</dbReference>
<dbReference type="PANTHER" id="PTHR33406">
    <property type="entry name" value="MEMBRANE PROTEIN MJ1562-RELATED"/>
    <property type="match status" value="1"/>
</dbReference>
<feature type="transmembrane region" description="Helical" evidence="6">
    <location>
        <begin position="612"/>
        <end position="634"/>
    </location>
</feature>
<dbReference type="EMBL" id="CP036339">
    <property type="protein sequence ID" value="QDT75960.1"/>
    <property type="molecule type" value="Genomic_DNA"/>
</dbReference>
<gene>
    <name evidence="8" type="ORF">I41_52050</name>
</gene>
<proteinExistence type="predicted"/>
<evidence type="ECO:0000256" key="6">
    <source>
        <dbReference type="SAM" id="Phobius"/>
    </source>
</evidence>
<evidence type="ECO:0000256" key="2">
    <source>
        <dbReference type="ARBA" id="ARBA00022475"/>
    </source>
</evidence>
<feature type="transmembrane region" description="Helical" evidence="6">
    <location>
        <begin position="710"/>
        <end position="735"/>
    </location>
</feature>
<dbReference type="KEGG" id="llh:I41_52050"/>
<feature type="transmembrane region" description="Helical" evidence="6">
    <location>
        <begin position="252"/>
        <end position="272"/>
    </location>
</feature>
<organism evidence="8 9">
    <name type="scientific">Lacipirellula limnantheis</name>
    <dbReference type="NCBI Taxonomy" id="2528024"/>
    <lineage>
        <taxon>Bacteria</taxon>
        <taxon>Pseudomonadati</taxon>
        <taxon>Planctomycetota</taxon>
        <taxon>Planctomycetia</taxon>
        <taxon>Pirellulales</taxon>
        <taxon>Lacipirellulaceae</taxon>
        <taxon>Lacipirellula</taxon>
    </lineage>
</organism>
<evidence type="ECO:0000313" key="8">
    <source>
        <dbReference type="EMBL" id="QDT75960.1"/>
    </source>
</evidence>
<dbReference type="PANTHER" id="PTHR33406:SF12">
    <property type="entry name" value="BLR2997 PROTEIN"/>
    <property type="match status" value="1"/>
</dbReference>
<keyword evidence="3 6" id="KW-0812">Transmembrane</keyword>
<evidence type="ECO:0000313" key="9">
    <source>
        <dbReference type="Proteomes" id="UP000317909"/>
    </source>
</evidence>
<keyword evidence="9" id="KW-1185">Reference proteome</keyword>
<keyword evidence="5 6" id="KW-0472">Membrane</keyword>